<dbReference type="InterPro" id="IPR011990">
    <property type="entry name" value="TPR-like_helical_dom_sf"/>
</dbReference>
<comment type="caution">
    <text evidence="1">The sequence shown here is derived from an EMBL/GenBank/DDBJ whole genome shotgun (WGS) entry which is preliminary data.</text>
</comment>
<keyword evidence="2" id="KW-1185">Reference proteome</keyword>
<accession>A0ABP0SCZ6</accession>
<gene>
    <name evidence="1" type="ORF">CCMP2556_LOCUS51258</name>
</gene>
<evidence type="ECO:0000313" key="1">
    <source>
        <dbReference type="EMBL" id="CAK9110243.1"/>
    </source>
</evidence>
<name>A0ABP0SCZ6_9DINO</name>
<proteinExistence type="predicted"/>
<sequence length="83" mass="8919">MSRYGLDEGVQQLTRAAELGLPEALVNQGFSYLIGPGIQEDQEAEGLKLLELAAQSGDPVRSSVRIHMVFPSSRAANSLLSFS</sequence>
<protein>
    <submittedName>
        <fullName evidence="1">Uncharacterized protein</fullName>
    </submittedName>
</protein>
<dbReference type="Gene3D" id="1.25.40.10">
    <property type="entry name" value="Tetratricopeptide repeat domain"/>
    <property type="match status" value="1"/>
</dbReference>
<dbReference type="Proteomes" id="UP001642484">
    <property type="component" value="Unassembled WGS sequence"/>
</dbReference>
<organism evidence="1 2">
    <name type="scientific">Durusdinium trenchii</name>
    <dbReference type="NCBI Taxonomy" id="1381693"/>
    <lineage>
        <taxon>Eukaryota</taxon>
        <taxon>Sar</taxon>
        <taxon>Alveolata</taxon>
        <taxon>Dinophyceae</taxon>
        <taxon>Suessiales</taxon>
        <taxon>Symbiodiniaceae</taxon>
        <taxon>Durusdinium</taxon>
    </lineage>
</organism>
<dbReference type="EMBL" id="CAXAMN010027361">
    <property type="protein sequence ID" value="CAK9110243.1"/>
    <property type="molecule type" value="Genomic_DNA"/>
</dbReference>
<reference evidence="1 2" key="1">
    <citation type="submission" date="2024-02" db="EMBL/GenBank/DDBJ databases">
        <authorList>
            <person name="Chen Y."/>
            <person name="Shah S."/>
            <person name="Dougan E. K."/>
            <person name="Thang M."/>
            <person name="Chan C."/>
        </authorList>
    </citation>
    <scope>NUCLEOTIDE SEQUENCE [LARGE SCALE GENOMIC DNA]</scope>
</reference>
<evidence type="ECO:0000313" key="2">
    <source>
        <dbReference type="Proteomes" id="UP001642484"/>
    </source>
</evidence>
<dbReference type="SUPFAM" id="SSF81901">
    <property type="entry name" value="HCP-like"/>
    <property type="match status" value="1"/>
</dbReference>